<dbReference type="Proteomes" id="UP000054011">
    <property type="component" value="Unassembled WGS sequence"/>
</dbReference>
<proteinExistence type="predicted"/>
<dbReference type="PANTHER" id="PTHR21666">
    <property type="entry name" value="PEPTIDASE-RELATED"/>
    <property type="match status" value="1"/>
</dbReference>
<dbReference type="OrthoDB" id="8210007at2"/>
<dbReference type="Pfam" id="PF01551">
    <property type="entry name" value="Peptidase_M23"/>
    <property type="match status" value="1"/>
</dbReference>
<dbReference type="PANTHER" id="PTHR21666:SF270">
    <property type="entry name" value="MUREIN HYDROLASE ACTIVATOR ENVC"/>
    <property type="match status" value="1"/>
</dbReference>
<dbReference type="AlphaFoldDB" id="A0A100YAD4"/>
<dbReference type="InterPro" id="IPR050570">
    <property type="entry name" value="Cell_wall_metabolism_enzyme"/>
</dbReference>
<keyword evidence="1" id="KW-0732">Signal</keyword>
<dbReference type="InterPro" id="IPR011055">
    <property type="entry name" value="Dup_hybrid_motif"/>
</dbReference>
<evidence type="ECO:0000313" key="4">
    <source>
        <dbReference type="Proteomes" id="UP000054011"/>
    </source>
</evidence>
<feature type="signal peptide" evidence="1">
    <location>
        <begin position="1"/>
        <end position="22"/>
    </location>
</feature>
<dbReference type="CDD" id="cd12797">
    <property type="entry name" value="M23_peptidase"/>
    <property type="match status" value="1"/>
</dbReference>
<keyword evidence="4" id="KW-1185">Reference proteome</keyword>
<dbReference type="InterPro" id="IPR016047">
    <property type="entry name" value="M23ase_b-sheet_dom"/>
</dbReference>
<dbReference type="InterPro" id="IPR006311">
    <property type="entry name" value="TAT_signal"/>
</dbReference>
<name>A0A100YAD4_9ACTN</name>
<dbReference type="EMBL" id="LNSV01000001">
    <property type="protein sequence ID" value="KUH40720.1"/>
    <property type="molecule type" value="Genomic_DNA"/>
</dbReference>
<evidence type="ECO:0000313" key="3">
    <source>
        <dbReference type="EMBL" id="KUH40720.1"/>
    </source>
</evidence>
<evidence type="ECO:0000259" key="2">
    <source>
        <dbReference type="Pfam" id="PF01551"/>
    </source>
</evidence>
<evidence type="ECO:0000256" key="1">
    <source>
        <dbReference type="SAM" id="SignalP"/>
    </source>
</evidence>
<organism evidence="3 4">
    <name type="scientific">Streptomyces kanasensis</name>
    <dbReference type="NCBI Taxonomy" id="936756"/>
    <lineage>
        <taxon>Bacteria</taxon>
        <taxon>Bacillati</taxon>
        <taxon>Actinomycetota</taxon>
        <taxon>Actinomycetes</taxon>
        <taxon>Kitasatosporales</taxon>
        <taxon>Streptomycetaceae</taxon>
        <taxon>Streptomyces</taxon>
    </lineage>
</organism>
<feature type="chain" id="PRO_5038967265" evidence="1">
    <location>
        <begin position="23"/>
        <end position="184"/>
    </location>
</feature>
<accession>A0A100YAD4</accession>
<dbReference type="SUPFAM" id="SSF51261">
    <property type="entry name" value="Duplicated hybrid motif"/>
    <property type="match status" value="1"/>
</dbReference>
<protein>
    <submittedName>
        <fullName evidence="3">Peptidase</fullName>
    </submittedName>
</protein>
<comment type="caution">
    <text evidence="3">The sequence shown here is derived from an EMBL/GenBank/DDBJ whole genome shotgun (WGS) entry which is preliminary data.</text>
</comment>
<feature type="domain" description="M23ase beta-sheet core" evidence="2">
    <location>
        <begin position="68"/>
        <end position="155"/>
    </location>
</feature>
<dbReference type="PROSITE" id="PS51318">
    <property type="entry name" value="TAT"/>
    <property type="match status" value="1"/>
</dbReference>
<reference evidence="3 4" key="1">
    <citation type="submission" date="2015-11" db="EMBL/GenBank/DDBJ databases">
        <title>Genome-wide analysis reveals the secondary metabolome in Streptomyces kanasensis ZX01.</title>
        <authorList>
            <person name="Zhang G."/>
            <person name="Han L."/>
            <person name="Feng J."/>
            <person name="Zhang X."/>
        </authorList>
    </citation>
    <scope>NUCLEOTIDE SEQUENCE [LARGE SCALE GENOMIC DNA]</scope>
    <source>
        <strain evidence="3 4">ZX01</strain>
    </source>
</reference>
<gene>
    <name evidence="3" type="ORF">ATE80_00600</name>
</gene>
<dbReference type="GO" id="GO:0004222">
    <property type="term" value="F:metalloendopeptidase activity"/>
    <property type="evidence" value="ECO:0007669"/>
    <property type="project" value="TreeGrafter"/>
</dbReference>
<dbReference type="Gene3D" id="2.70.70.10">
    <property type="entry name" value="Glucose Permease (Domain IIA)"/>
    <property type="match status" value="1"/>
</dbReference>
<dbReference type="STRING" id="936756.ATE80_00600"/>
<sequence>MRNARRLLLRFGAMASSALTVAAIGLTAAPPAAAVDYYYELPYPSGESYLVTQGPEGTYSHTGPYNEYAWDFGLPANYEVSAAQGGTVLVSDWSPYWQNGIEVIIRHSNGQCTHYAHLNRAIYNTGDWVPQGRIIGWSGATGAASGPHLHFQVINCNTRVGIPATLQGWTPPTGSRPVSVNTRA</sequence>